<gene>
    <name evidence="2" type="ORF">ACFPFM_41180</name>
</gene>
<dbReference type="EMBL" id="JBHSJB010000052">
    <property type="protein sequence ID" value="MFC5060164.1"/>
    <property type="molecule type" value="Genomic_DNA"/>
</dbReference>
<feature type="compositionally biased region" description="Basic and acidic residues" evidence="1">
    <location>
        <begin position="22"/>
        <end position="32"/>
    </location>
</feature>
<protein>
    <submittedName>
        <fullName evidence="2">Uncharacterized protein</fullName>
    </submittedName>
</protein>
<name>A0ABV9YFL1_9PSEU</name>
<feature type="region of interest" description="Disordered" evidence="1">
    <location>
        <begin position="1"/>
        <end position="46"/>
    </location>
</feature>
<reference evidence="3" key="1">
    <citation type="journal article" date="2019" name="Int. J. Syst. Evol. Microbiol.">
        <title>The Global Catalogue of Microorganisms (GCM) 10K type strain sequencing project: providing services to taxonomists for standard genome sequencing and annotation.</title>
        <authorList>
            <consortium name="The Broad Institute Genomics Platform"/>
            <consortium name="The Broad Institute Genome Sequencing Center for Infectious Disease"/>
            <person name="Wu L."/>
            <person name="Ma J."/>
        </authorList>
    </citation>
    <scope>NUCLEOTIDE SEQUENCE [LARGE SCALE GENOMIC DNA]</scope>
    <source>
        <strain evidence="3">KCTC 12848</strain>
    </source>
</reference>
<evidence type="ECO:0000256" key="1">
    <source>
        <dbReference type="SAM" id="MobiDB-lite"/>
    </source>
</evidence>
<accession>A0ABV9YFL1</accession>
<comment type="caution">
    <text evidence="2">The sequence shown here is derived from an EMBL/GenBank/DDBJ whole genome shotgun (WGS) entry which is preliminary data.</text>
</comment>
<evidence type="ECO:0000313" key="2">
    <source>
        <dbReference type="EMBL" id="MFC5060164.1"/>
    </source>
</evidence>
<dbReference type="RefSeq" id="WP_380648906.1">
    <property type="nucleotide sequence ID" value="NZ_JBHSJB010000052.1"/>
</dbReference>
<keyword evidence="3" id="KW-1185">Reference proteome</keyword>
<dbReference type="Proteomes" id="UP001595833">
    <property type="component" value="Unassembled WGS sequence"/>
</dbReference>
<organism evidence="2 3">
    <name type="scientific">Saccharothrix xinjiangensis</name>
    <dbReference type="NCBI Taxonomy" id="204798"/>
    <lineage>
        <taxon>Bacteria</taxon>
        <taxon>Bacillati</taxon>
        <taxon>Actinomycetota</taxon>
        <taxon>Actinomycetes</taxon>
        <taxon>Pseudonocardiales</taxon>
        <taxon>Pseudonocardiaceae</taxon>
        <taxon>Saccharothrix</taxon>
    </lineage>
</organism>
<sequence>MASGSPRFVELGDAGIPSPAEPSRRKTVDRPAVDCPAIGPITLDRDTSPVARDGLRVAAHTAESGTEDAARLVLAGVLGTRSLRLDLPERAQGPAR</sequence>
<evidence type="ECO:0000313" key="3">
    <source>
        <dbReference type="Proteomes" id="UP001595833"/>
    </source>
</evidence>
<proteinExistence type="predicted"/>